<keyword evidence="1" id="KW-0472">Membrane</keyword>
<feature type="transmembrane region" description="Helical" evidence="1">
    <location>
        <begin position="244"/>
        <end position="259"/>
    </location>
</feature>
<name>A0A4U0ESP3_9FLAO</name>
<keyword evidence="1" id="KW-0812">Transmembrane</keyword>
<dbReference type="RefSeq" id="WP_136843890.1">
    <property type="nucleotide sequence ID" value="NZ_SUPL01000005.1"/>
</dbReference>
<accession>A0A4U0ESP3</accession>
<dbReference type="OrthoDB" id="1448588at2"/>
<gene>
    <name evidence="2" type="ORF">E5167_10665</name>
</gene>
<feature type="transmembrane region" description="Helical" evidence="1">
    <location>
        <begin position="179"/>
        <end position="196"/>
    </location>
</feature>
<dbReference type="Proteomes" id="UP000307657">
    <property type="component" value="Unassembled WGS sequence"/>
</dbReference>
<comment type="caution">
    <text evidence="2">The sequence shown here is derived from an EMBL/GenBank/DDBJ whole genome shotgun (WGS) entry which is preliminary data.</text>
</comment>
<sequence>MVRLINKTSKKPQPLLILLVGIILLFFLGDVAKKIAQIFNFEFLLYTRYSKVIGLIAIITFIIYYRSYKKKYAKALIYCLIILSLTFLLSNIFLLNIDIKTNLIANFDYFVKACFLPLFLIPFFSINEDAIKKSLIVIQYIFWVNSLAIIVGYCLDIKFFKTYSGLRFGYMGLFDRSTYSSYLFIFIIIYYYFKYINSKQRKFALGLILAALISLLVGTKRIYFFLVLLGIFHFFHFKQYRNKYFWIGASLILIVLYVFKKNILLSLQGVFNVLISIYYEKGLLSAITSLRNDLLMKYIDTFINNNWGFLNYVFGGGFFHKIRPELAIIDSYLFFGVFGPLIYVFLYVKYIFNFKISNPVVKFLVVILIILSLSSSGIIFSAYFTVLIILFSSFFYFESIKETNIERKI</sequence>
<feature type="transmembrane region" description="Helical" evidence="1">
    <location>
        <begin position="364"/>
        <end position="397"/>
    </location>
</feature>
<keyword evidence="1" id="KW-1133">Transmembrane helix</keyword>
<feature type="transmembrane region" description="Helical" evidence="1">
    <location>
        <begin position="43"/>
        <end position="64"/>
    </location>
</feature>
<dbReference type="AlphaFoldDB" id="A0A4U0ESP3"/>
<feature type="transmembrane region" description="Helical" evidence="1">
    <location>
        <begin position="109"/>
        <end position="126"/>
    </location>
</feature>
<feature type="transmembrane region" description="Helical" evidence="1">
    <location>
        <begin position="76"/>
        <end position="97"/>
    </location>
</feature>
<feature type="transmembrane region" description="Helical" evidence="1">
    <location>
        <begin position="332"/>
        <end position="352"/>
    </location>
</feature>
<evidence type="ECO:0000256" key="1">
    <source>
        <dbReference type="SAM" id="Phobius"/>
    </source>
</evidence>
<keyword evidence="3" id="KW-1185">Reference proteome</keyword>
<evidence type="ECO:0000313" key="3">
    <source>
        <dbReference type="Proteomes" id="UP000307657"/>
    </source>
</evidence>
<feature type="transmembrane region" description="Helical" evidence="1">
    <location>
        <begin position="203"/>
        <end position="232"/>
    </location>
</feature>
<dbReference type="EMBL" id="SUPL01000005">
    <property type="protein sequence ID" value="TJY34761.1"/>
    <property type="molecule type" value="Genomic_DNA"/>
</dbReference>
<evidence type="ECO:0000313" key="2">
    <source>
        <dbReference type="EMBL" id="TJY34761.1"/>
    </source>
</evidence>
<feature type="transmembrane region" description="Helical" evidence="1">
    <location>
        <begin position="138"/>
        <end position="159"/>
    </location>
</feature>
<proteinExistence type="predicted"/>
<protein>
    <submittedName>
        <fullName evidence="2">Uncharacterized protein</fullName>
    </submittedName>
</protein>
<organism evidence="2 3">
    <name type="scientific">Pontimicrobium aquaticum</name>
    <dbReference type="NCBI Taxonomy" id="2565367"/>
    <lineage>
        <taxon>Bacteria</taxon>
        <taxon>Pseudomonadati</taxon>
        <taxon>Bacteroidota</taxon>
        <taxon>Flavobacteriia</taxon>
        <taxon>Flavobacteriales</taxon>
        <taxon>Flavobacteriaceae</taxon>
        <taxon>Pontimicrobium</taxon>
    </lineage>
</organism>
<reference evidence="2 3" key="1">
    <citation type="submission" date="2019-04" db="EMBL/GenBank/DDBJ databases">
        <title>Lacinutrix sp. nov., isolated from marine water.</title>
        <authorList>
            <person name="Kim W."/>
        </authorList>
    </citation>
    <scope>NUCLEOTIDE SEQUENCE [LARGE SCALE GENOMIC DNA]</scope>
    <source>
        <strain evidence="2 3">CAU 1491</strain>
    </source>
</reference>